<sequence length="39" mass="4221">MLTDILSNAGPNMVMINEVFGLPTLKLIESVKPVLVILP</sequence>
<gene>
    <name evidence="1" type="ORF">SDC9_139242</name>
</gene>
<name>A0A645DSK4_9ZZZZ</name>
<comment type="caution">
    <text evidence="1">The sequence shown here is derived from an EMBL/GenBank/DDBJ whole genome shotgun (WGS) entry which is preliminary data.</text>
</comment>
<evidence type="ECO:0000313" key="1">
    <source>
        <dbReference type="EMBL" id="MPM92108.1"/>
    </source>
</evidence>
<dbReference type="AlphaFoldDB" id="A0A645DSK4"/>
<organism evidence="1">
    <name type="scientific">bioreactor metagenome</name>
    <dbReference type="NCBI Taxonomy" id="1076179"/>
    <lineage>
        <taxon>unclassified sequences</taxon>
        <taxon>metagenomes</taxon>
        <taxon>ecological metagenomes</taxon>
    </lineage>
</organism>
<protein>
    <submittedName>
        <fullName evidence="1">Uncharacterized protein</fullName>
    </submittedName>
</protein>
<proteinExistence type="predicted"/>
<dbReference type="EMBL" id="VSSQ01039094">
    <property type="protein sequence ID" value="MPM92108.1"/>
    <property type="molecule type" value="Genomic_DNA"/>
</dbReference>
<reference evidence="1" key="1">
    <citation type="submission" date="2019-08" db="EMBL/GenBank/DDBJ databases">
        <authorList>
            <person name="Kucharzyk K."/>
            <person name="Murdoch R.W."/>
            <person name="Higgins S."/>
            <person name="Loffler F."/>
        </authorList>
    </citation>
    <scope>NUCLEOTIDE SEQUENCE</scope>
</reference>
<accession>A0A645DSK4</accession>